<feature type="non-terminal residue" evidence="1">
    <location>
        <position position="66"/>
    </location>
</feature>
<gene>
    <name evidence="1" type="ORF">S03H2_55083</name>
</gene>
<protein>
    <submittedName>
        <fullName evidence="1">Uncharacterized protein</fullName>
    </submittedName>
</protein>
<sequence length="66" mass="7198">MTTALSGSKIAKQIAKKFPDAVIESGADSLLLKGESLLAVAEYLNTDPGLDFDYLNYVVATDYYDY</sequence>
<dbReference type="EMBL" id="BARU01035162">
    <property type="protein sequence ID" value="GAH71894.1"/>
    <property type="molecule type" value="Genomic_DNA"/>
</dbReference>
<proteinExistence type="predicted"/>
<organism evidence="1">
    <name type="scientific">marine sediment metagenome</name>
    <dbReference type="NCBI Taxonomy" id="412755"/>
    <lineage>
        <taxon>unclassified sequences</taxon>
        <taxon>metagenomes</taxon>
        <taxon>ecological metagenomes</taxon>
    </lineage>
</organism>
<accession>X1J0L6</accession>
<reference evidence="1" key="1">
    <citation type="journal article" date="2014" name="Front. Microbiol.">
        <title>High frequency of phylogenetically diverse reductive dehalogenase-homologous genes in deep subseafloor sedimentary metagenomes.</title>
        <authorList>
            <person name="Kawai M."/>
            <person name="Futagami T."/>
            <person name="Toyoda A."/>
            <person name="Takaki Y."/>
            <person name="Nishi S."/>
            <person name="Hori S."/>
            <person name="Arai W."/>
            <person name="Tsubouchi T."/>
            <person name="Morono Y."/>
            <person name="Uchiyama I."/>
            <person name="Ito T."/>
            <person name="Fujiyama A."/>
            <person name="Inagaki F."/>
            <person name="Takami H."/>
        </authorList>
    </citation>
    <scope>NUCLEOTIDE SEQUENCE</scope>
    <source>
        <strain evidence="1">Expedition CK06-06</strain>
    </source>
</reference>
<evidence type="ECO:0000313" key="1">
    <source>
        <dbReference type="EMBL" id="GAH71894.1"/>
    </source>
</evidence>
<dbReference type="Gene3D" id="3.30.460.80">
    <property type="entry name" value="NADH:ubiquinone oxidoreductase, 30kDa subunit"/>
    <property type="match status" value="1"/>
</dbReference>
<dbReference type="InterPro" id="IPR037232">
    <property type="entry name" value="NADH_quin_OxRdtase_su_C/D-like"/>
</dbReference>
<dbReference type="AlphaFoldDB" id="X1J0L6"/>
<comment type="caution">
    <text evidence="1">The sequence shown here is derived from an EMBL/GenBank/DDBJ whole genome shotgun (WGS) entry which is preliminary data.</text>
</comment>
<name>X1J0L6_9ZZZZ</name>